<dbReference type="EMBL" id="CAJFCW020000005">
    <property type="protein sequence ID" value="CAG9119534.1"/>
    <property type="molecule type" value="Genomic_DNA"/>
</dbReference>
<evidence type="ECO:0000259" key="1">
    <source>
        <dbReference type="PROSITE" id="PS50055"/>
    </source>
</evidence>
<dbReference type="PANTHER" id="PTHR23219">
    <property type="entry name" value="TYROSINE-PROTEIN PHOSPHATASE C15H7.3-RELATED"/>
    <property type="match status" value="1"/>
</dbReference>
<keyword evidence="4" id="KW-1185">Reference proteome</keyword>
<dbReference type="EMBL" id="CAJFDH010000005">
    <property type="protein sequence ID" value="CAD5224067.1"/>
    <property type="molecule type" value="Genomic_DNA"/>
</dbReference>
<reference evidence="3" key="1">
    <citation type="submission" date="2020-09" db="EMBL/GenBank/DDBJ databases">
        <authorList>
            <person name="Kikuchi T."/>
        </authorList>
    </citation>
    <scope>NUCLEOTIDE SEQUENCE</scope>
    <source>
        <strain evidence="3">SH1</strain>
    </source>
</reference>
<dbReference type="Gene3D" id="3.90.190.10">
    <property type="entry name" value="Protein tyrosine phosphatase superfamily"/>
    <property type="match status" value="1"/>
</dbReference>
<dbReference type="GO" id="GO:0004725">
    <property type="term" value="F:protein tyrosine phosphatase activity"/>
    <property type="evidence" value="ECO:0007669"/>
    <property type="project" value="InterPro"/>
</dbReference>
<dbReference type="PRINTS" id="PR00700">
    <property type="entry name" value="PRTYPHPHTASE"/>
</dbReference>
<evidence type="ECO:0008006" key="5">
    <source>
        <dbReference type="Google" id="ProtNLM"/>
    </source>
</evidence>
<dbReference type="AlphaFoldDB" id="A0A811L7G7"/>
<name>A0A811L7G7_9BILA</name>
<evidence type="ECO:0000313" key="3">
    <source>
        <dbReference type="EMBL" id="CAD5224067.1"/>
    </source>
</evidence>
<feature type="domain" description="Tyrosine specific protein phosphatases" evidence="2">
    <location>
        <begin position="209"/>
        <end position="285"/>
    </location>
</feature>
<feature type="domain" description="Tyrosine-protein phosphatase" evidence="1">
    <location>
        <begin position="39"/>
        <end position="294"/>
    </location>
</feature>
<dbReference type="SUPFAM" id="SSF52799">
    <property type="entry name" value="(Phosphotyrosine protein) phosphatases II"/>
    <property type="match status" value="1"/>
</dbReference>
<dbReference type="InterPro" id="IPR000387">
    <property type="entry name" value="Tyr_Pase_dom"/>
</dbReference>
<dbReference type="SMART" id="SM00404">
    <property type="entry name" value="PTPc_motif"/>
    <property type="match status" value="1"/>
</dbReference>
<dbReference type="PROSITE" id="PS50056">
    <property type="entry name" value="TYR_PHOSPHATASE_2"/>
    <property type="match status" value="1"/>
</dbReference>
<dbReference type="Proteomes" id="UP000783686">
    <property type="component" value="Unassembled WGS sequence"/>
</dbReference>
<proteinExistence type="predicted"/>
<comment type="caution">
    <text evidence="3">The sequence shown here is derived from an EMBL/GenBank/DDBJ whole genome shotgun (WGS) entry which is preliminary data.</text>
</comment>
<dbReference type="SMART" id="SM00194">
    <property type="entry name" value="PTPc"/>
    <property type="match status" value="1"/>
</dbReference>
<dbReference type="OrthoDB" id="5870053at2759"/>
<dbReference type="CDD" id="cd00047">
    <property type="entry name" value="PTPc"/>
    <property type="match status" value="1"/>
</dbReference>
<dbReference type="InterPro" id="IPR000242">
    <property type="entry name" value="PTP_cat"/>
</dbReference>
<dbReference type="Pfam" id="PF00102">
    <property type="entry name" value="Y_phosphatase"/>
    <property type="match status" value="1"/>
</dbReference>
<dbReference type="InterPro" id="IPR029021">
    <property type="entry name" value="Prot-tyrosine_phosphatase-like"/>
</dbReference>
<dbReference type="Proteomes" id="UP000614601">
    <property type="component" value="Unassembled WGS sequence"/>
</dbReference>
<dbReference type="InterPro" id="IPR003595">
    <property type="entry name" value="Tyr_Pase_cat"/>
</dbReference>
<evidence type="ECO:0000313" key="4">
    <source>
        <dbReference type="Proteomes" id="UP000614601"/>
    </source>
</evidence>
<gene>
    <name evidence="3" type="ORF">BOKJ2_LOCUS10837</name>
</gene>
<dbReference type="PROSITE" id="PS50055">
    <property type="entry name" value="TYR_PHOSPHATASE_PTP"/>
    <property type="match status" value="1"/>
</dbReference>
<organism evidence="3 4">
    <name type="scientific">Bursaphelenchus okinawaensis</name>
    <dbReference type="NCBI Taxonomy" id="465554"/>
    <lineage>
        <taxon>Eukaryota</taxon>
        <taxon>Metazoa</taxon>
        <taxon>Ecdysozoa</taxon>
        <taxon>Nematoda</taxon>
        <taxon>Chromadorea</taxon>
        <taxon>Rhabditida</taxon>
        <taxon>Tylenchina</taxon>
        <taxon>Tylenchomorpha</taxon>
        <taxon>Aphelenchoidea</taxon>
        <taxon>Aphelenchoididae</taxon>
        <taxon>Bursaphelenchus</taxon>
    </lineage>
</organism>
<accession>A0A811L7G7</accession>
<dbReference type="PANTHER" id="PTHR23219:SF13">
    <property type="entry name" value="TYROSINE-PROTEIN PHOSPHATASE DOMAIN-CONTAINING PROTEIN"/>
    <property type="match status" value="1"/>
</dbReference>
<sequence length="316" mass="35654">MGDKVATIPTLGRRKLNDTALSNLNKFTTKYSNLEYAGIVAEFEEIQKESATLEKPEFKAFKENAARNKDTVENCPDATRVVLTCNVPPATDYYNGNHIRIPQLDRPFMAVQTPMKNTINDFWRLVFQEACSVVLLLGDTKESDTGDFWPVKAGDHTNYGDIFVNNRKVTKLDDFTVSAIEVLPDGCSNSVIANLVHYPQWSEKEAPKEHFLAFLRCWKQIPRTLFVDAPIAVASRMGQGRSGAVILLHAAVEAIATGKECDLKSILKEMRKQRPFLVATPEQYNWVIKKVILYFSMKVSEVREPLATLLKNQLPK</sequence>
<protein>
    <recommendedName>
        <fullName evidence="5">Tyrosine-protein phosphatase domain-containing protein</fullName>
    </recommendedName>
</protein>
<evidence type="ECO:0000259" key="2">
    <source>
        <dbReference type="PROSITE" id="PS50056"/>
    </source>
</evidence>